<protein>
    <recommendedName>
        <fullName evidence="5">3-hydroxyisobutyrate dehydrogenase</fullName>
    </recommendedName>
</protein>
<evidence type="ECO:0000313" key="3">
    <source>
        <dbReference type="EMBL" id="RAI39827.1"/>
    </source>
</evidence>
<dbReference type="SUPFAM" id="SSF48179">
    <property type="entry name" value="6-phosphogluconate dehydrogenase C-terminal domain-like"/>
    <property type="match status" value="1"/>
</dbReference>
<dbReference type="GO" id="GO:0050661">
    <property type="term" value="F:NADP binding"/>
    <property type="evidence" value="ECO:0007669"/>
    <property type="project" value="InterPro"/>
</dbReference>
<dbReference type="Gene3D" id="3.40.50.720">
    <property type="entry name" value="NAD(P)-binding Rossmann-like Domain"/>
    <property type="match status" value="1"/>
</dbReference>
<dbReference type="Pfam" id="PF03446">
    <property type="entry name" value="NAD_binding_2"/>
    <property type="match status" value="1"/>
</dbReference>
<keyword evidence="4" id="KW-1185">Reference proteome</keyword>
<organism evidence="3 4">
    <name type="scientific">Rhodoplanes roseus</name>
    <dbReference type="NCBI Taxonomy" id="29409"/>
    <lineage>
        <taxon>Bacteria</taxon>
        <taxon>Pseudomonadati</taxon>
        <taxon>Pseudomonadota</taxon>
        <taxon>Alphaproteobacteria</taxon>
        <taxon>Hyphomicrobiales</taxon>
        <taxon>Nitrobacteraceae</taxon>
        <taxon>Rhodoplanes</taxon>
    </lineage>
</organism>
<dbReference type="PANTHER" id="PTHR43060">
    <property type="entry name" value="3-HYDROXYISOBUTYRATE DEHYDROGENASE-LIKE 1, MITOCHONDRIAL-RELATED"/>
    <property type="match status" value="1"/>
</dbReference>
<evidence type="ECO:0000259" key="2">
    <source>
        <dbReference type="Pfam" id="PF14833"/>
    </source>
</evidence>
<dbReference type="Proteomes" id="UP000249130">
    <property type="component" value="Unassembled WGS sequence"/>
</dbReference>
<dbReference type="InterPro" id="IPR008927">
    <property type="entry name" value="6-PGluconate_DH-like_C_sf"/>
</dbReference>
<name>A0A327KN08_9BRAD</name>
<dbReference type="OrthoDB" id="9812907at2"/>
<dbReference type="InterPro" id="IPR006115">
    <property type="entry name" value="6PGDH_NADP-bd"/>
</dbReference>
<accession>A0A327KN08</accession>
<evidence type="ECO:0000313" key="4">
    <source>
        <dbReference type="Proteomes" id="UP000249130"/>
    </source>
</evidence>
<dbReference type="AlphaFoldDB" id="A0A327KN08"/>
<reference evidence="3 4" key="1">
    <citation type="submission" date="2017-07" db="EMBL/GenBank/DDBJ databases">
        <title>Draft Genome Sequences of Select Purple Nonsulfur Bacteria.</title>
        <authorList>
            <person name="Lasarre B."/>
            <person name="Mckinlay J.B."/>
        </authorList>
    </citation>
    <scope>NUCLEOTIDE SEQUENCE [LARGE SCALE GENOMIC DNA]</scope>
    <source>
        <strain evidence="3 4">DSM 5909</strain>
    </source>
</reference>
<evidence type="ECO:0008006" key="5">
    <source>
        <dbReference type="Google" id="ProtNLM"/>
    </source>
</evidence>
<dbReference type="Gene3D" id="1.10.1040.10">
    <property type="entry name" value="N-(1-d-carboxylethyl)-l-norvaline Dehydrogenase, domain 2"/>
    <property type="match status" value="1"/>
</dbReference>
<feature type="domain" description="6-phosphogluconate dehydrogenase NADP-binding" evidence="1">
    <location>
        <begin position="71"/>
        <end position="228"/>
    </location>
</feature>
<dbReference type="InterPro" id="IPR029154">
    <property type="entry name" value="HIBADH-like_NADP-bd"/>
</dbReference>
<comment type="caution">
    <text evidence="3">The sequence shown here is derived from an EMBL/GenBank/DDBJ whole genome shotgun (WGS) entry which is preliminary data.</text>
</comment>
<dbReference type="GO" id="GO:0051287">
    <property type="term" value="F:NAD binding"/>
    <property type="evidence" value="ECO:0007669"/>
    <property type="project" value="InterPro"/>
</dbReference>
<dbReference type="EMBL" id="NPEX01000265">
    <property type="protein sequence ID" value="RAI39827.1"/>
    <property type="molecule type" value="Genomic_DNA"/>
</dbReference>
<feature type="domain" description="3-hydroxyisobutyrate dehydrogenase-like NAD-binding" evidence="2">
    <location>
        <begin position="231"/>
        <end position="349"/>
    </location>
</feature>
<dbReference type="InterPro" id="IPR036291">
    <property type="entry name" value="NAD(P)-bd_dom_sf"/>
</dbReference>
<dbReference type="PANTHER" id="PTHR43060:SF15">
    <property type="entry name" value="3-HYDROXYISOBUTYRATE DEHYDROGENASE-LIKE 1, MITOCHONDRIAL-RELATED"/>
    <property type="match status" value="1"/>
</dbReference>
<proteinExistence type="predicted"/>
<sequence length="359" mass="37429">MRQGGASAIVRESAVSDAQAGRRNAALRRGFAAANAARGASPLWRRLTCYNKSTPRSPGRRRQGGEMESSVGVIGLGQMGRGIASNLFRAGVLKAAFDPAPAARDLPFCRDVLFAAGREMAAACDVIVFVVPTSKEIAANLDGPDGILSVARPGQVILDLTTSDPARTRELAQRAAAAGRAYLDCGMTGGAAGADAGTLTLMIGGDAAVLERVRPVLAAFTRKAALVGPSGAGHTLKLIHNMVVHTNFLVMSEAGRLAEASGLDLAAVVDVFNAGNARSFISEVRFPNHILSGRFDGRSTVSNLAKDLAMAAAFADQRGETAPYTHLTADLLQRAMALGWAADDFTTIYPRLAELIDGA</sequence>
<dbReference type="SUPFAM" id="SSF51735">
    <property type="entry name" value="NAD(P)-binding Rossmann-fold domains"/>
    <property type="match status" value="1"/>
</dbReference>
<gene>
    <name evidence="3" type="ORF">CH341_25035</name>
</gene>
<dbReference type="InterPro" id="IPR013328">
    <property type="entry name" value="6PGD_dom2"/>
</dbReference>
<evidence type="ECO:0000259" key="1">
    <source>
        <dbReference type="Pfam" id="PF03446"/>
    </source>
</evidence>
<dbReference type="Pfam" id="PF14833">
    <property type="entry name" value="NAD_binding_11"/>
    <property type="match status" value="1"/>
</dbReference>